<proteinExistence type="inferred from homology"/>
<accession>A0AAV7YK55</accession>
<dbReference type="Gene3D" id="3.30.420.40">
    <property type="match status" value="2"/>
</dbReference>
<protein>
    <recommendedName>
        <fullName evidence="3">N-acetyl-D-glucosamine kinase</fullName>
        <ecNumber evidence="2">2.7.1.59</ecNumber>
    </recommendedName>
    <alternativeName>
        <fullName evidence="4">GlcNAc kinase</fullName>
    </alternativeName>
</protein>
<evidence type="ECO:0000313" key="7">
    <source>
        <dbReference type="Proteomes" id="UP001146793"/>
    </source>
</evidence>
<name>A0AAV7YK55_9EUKA</name>
<dbReference type="InterPro" id="IPR039758">
    <property type="entry name" value="NAGK-like"/>
</dbReference>
<dbReference type="InterPro" id="IPR043129">
    <property type="entry name" value="ATPase_NBD"/>
</dbReference>
<dbReference type="PANTHER" id="PTHR12862:SF0">
    <property type="entry name" value="N-ACETYL-D-GLUCOSAMINE KINASE"/>
    <property type="match status" value="1"/>
</dbReference>
<reference evidence="6" key="1">
    <citation type="submission" date="2022-08" db="EMBL/GenBank/DDBJ databases">
        <title>Novel sulphate-reducing endosymbionts in the free-living metamonad Anaeramoeba.</title>
        <authorList>
            <person name="Jerlstrom-Hultqvist J."/>
            <person name="Cepicka I."/>
            <person name="Gallot-Lavallee L."/>
            <person name="Salas-Leiva D."/>
            <person name="Curtis B.A."/>
            <person name="Zahonova K."/>
            <person name="Pipaliya S."/>
            <person name="Dacks J."/>
            <person name="Roger A.J."/>
        </authorList>
    </citation>
    <scope>NUCLEOTIDE SEQUENCE</scope>
    <source>
        <strain evidence="6">Busselton2</strain>
    </source>
</reference>
<comment type="similarity">
    <text evidence="1">Belongs to the eukaryotic-type N-acetylglucosamine kinase family.</text>
</comment>
<dbReference type="Pfam" id="PF01869">
    <property type="entry name" value="BcrAD_BadFG"/>
    <property type="match status" value="1"/>
</dbReference>
<dbReference type="GO" id="GO:0045127">
    <property type="term" value="F:N-acetylglucosamine kinase activity"/>
    <property type="evidence" value="ECO:0007669"/>
    <property type="project" value="UniProtKB-EC"/>
</dbReference>
<dbReference type="AlphaFoldDB" id="A0AAV7YK55"/>
<dbReference type="PANTHER" id="PTHR12862">
    <property type="entry name" value="BADF TYPE ATPASE DOMAIN-CONTAINING PROTEIN"/>
    <property type="match status" value="1"/>
</dbReference>
<evidence type="ECO:0000256" key="2">
    <source>
        <dbReference type="ARBA" id="ARBA00012122"/>
    </source>
</evidence>
<feature type="domain" description="ATPase BadF/BadG/BcrA/BcrD type" evidence="5">
    <location>
        <begin position="6"/>
        <end position="309"/>
    </location>
</feature>
<evidence type="ECO:0000313" key="6">
    <source>
        <dbReference type="EMBL" id="KAJ3428981.1"/>
    </source>
</evidence>
<dbReference type="InterPro" id="IPR002731">
    <property type="entry name" value="ATPase_BadF"/>
</dbReference>
<evidence type="ECO:0000256" key="3">
    <source>
        <dbReference type="ARBA" id="ARBA00014974"/>
    </source>
</evidence>
<dbReference type="Proteomes" id="UP001146793">
    <property type="component" value="Unassembled WGS sequence"/>
</dbReference>
<comment type="caution">
    <text evidence="6">The sequence shown here is derived from an EMBL/GenBank/DDBJ whole genome shotgun (WGS) entry which is preliminary data.</text>
</comment>
<dbReference type="SUPFAM" id="SSF53067">
    <property type="entry name" value="Actin-like ATPase domain"/>
    <property type="match status" value="2"/>
</dbReference>
<evidence type="ECO:0000256" key="4">
    <source>
        <dbReference type="ARBA" id="ARBA00031123"/>
    </source>
</evidence>
<dbReference type="EC" id="2.7.1.59" evidence="2"/>
<evidence type="ECO:0000259" key="5">
    <source>
        <dbReference type="Pfam" id="PF01869"/>
    </source>
</evidence>
<organism evidence="6 7">
    <name type="scientific">Anaeramoeba flamelloides</name>
    <dbReference type="NCBI Taxonomy" id="1746091"/>
    <lineage>
        <taxon>Eukaryota</taxon>
        <taxon>Metamonada</taxon>
        <taxon>Anaeramoebidae</taxon>
        <taxon>Anaeramoeba</taxon>
    </lineage>
</organism>
<sequence>MQYFAGIEGGSTNSKLVVLSKAGKILCKKRGGPTNPYLSFPKTVRTISSLVSDAKRELGLDLEKPFGGLGLTLAGIDDEKIYTDMLSHFRALPEIAKQYDLTSDTIGPVETAFGPGHVSVVIISGTGSACRLVTEKGEQYKCGGWGHILADEGSAYHTSVDAIKMVIRREEKNYLENSFTRVFDIEPLRNKMKEYFGIQKCEEIVPIFYHHFEKKRIAGFTKSIADLAFKENDELAKSILHRTGKKLSSLVRGAIEQYKMDHPMPKKLNIIGVGSVWNSWDIVGKSFLEEFQNVNLKFCVLNETAAIGAATSVARKSGVHIPLDRSKLIKVIYEN</sequence>
<evidence type="ECO:0000256" key="1">
    <source>
        <dbReference type="ARBA" id="ARBA00006198"/>
    </source>
</evidence>
<gene>
    <name evidence="6" type="ORF">M0812_24320</name>
</gene>
<dbReference type="EMBL" id="JANTQA010000057">
    <property type="protein sequence ID" value="KAJ3428981.1"/>
    <property type="molecule type" value="Genomic_DNA"/>
</dbReference>